<evidence type="ECO:0000313" key="11">
    <source>
        <dbReference type="Proteomes" id="UP000823936"/>
    </source>
</evidence>
<evidence type="ECO:0000256" key="4">
    <source>
        <dbReference type="ARBA" id="ARBA00022737"/>
    </source>
</evidence>
<keyword evidence="5" id="KW-0472">Membrane</keyword>
<feature type="domain" description="POTRA" evidence="9">
    <location>
        <begin position="280"/>
        <end position="358"/>
    </location>
</feature>
<dbReference type="InterPro" id="IPR023707">
    <property type="entry name" value="OM_assembly_BamA"/>
</dbReference>
<feature type="domain" description="POTRA" evidence="9">
    <location>
        <begin position="361"/>
        <end position="434"/>
    </location>
</feature>
<comment type="caution">
    <text evidence="10">The sequence shown here is derived from an EMBL/GenBank/DDBJ whole genome shotgun (WGS) entry which is preliminary data.</text>
</comment>
<feature type="region of interest" description="Disordered" evidence="8">
    <location>
        <begin position="519"/>
        <end position="547"/>
    </location>
</feature>
<evidence type="ECO:0000259" key="9">
    <source>
        <dbReference type="PROSITE" id="PS51779"/>
    </source>
</evidence>
<dbReference type="NCBIfam" id="TIGR03303">
    <property type="entry name" value="OM_YaeT"/>
    <property type="match status" value="1"/>
</dbReference>
<evidence type="ECO:0000256" key="6">
    <source>
        <dbReference type="ARBA" id="ARBA00023237"/>
    </source>
</evidence>
<dbReference type="InterPro" id="IPR010827">
    <property type="entry name" value="BamA/TamA_POTRA"/>
</dbReference>
<keyword evidence="3" id="KW-0812">Transmembrane</keyword>
<reference evidence="10" key="2">
    <citation type="submission" date="2021-04" db="EMBL/GenBank/DDBJ databases">
        <authorList>
            <person name="Gilroy R."/>
        </authorList>
    </citation>
    <scope>NUCLEOTIDE SEQUENCE</scope>
    <source>
        <strain evidence="10">Gambia11-129</strain>
    </source>
</reference>
<dbReference type="InterPro" id="IPR034746">
    <property type="entry name" value="POTRA"/>
</dbReference>
<evidence type="ECO:0000256" key="3">
    <source>
        <dbReference type="ARBA" id="ARBA00022692"/>
    </source>
</evidence>
<protein>
    <recommendedName>
        <fullName evidence="7">Outer membrane protein assembly factor BamA</fullName>
    </recommendedName>
</protein>
<dbReference type="Gene3D" id="3.10.20.310">
    <property type="entry name" value="membrane protein fhac"/>
    <property type="match status" value="4"/>
</dbReference>
<accession>A0A9D1PTL5</accession>
<evidence type="ECO:0000256" key="2">
    <source>
        <dbReference type="ARBA" id="ARBA00022452"/>
    </source>
</evidence>
<keyword evidence="2" id="KW-1134">Transmembrane beta strand</keyword>
<dbReference type="InterPro" id="IPR000184">
    <property type="entry name" value="Bac_surfAg_D15"/>
</dbReference>
<keyword evidence="6" id="KW-0998">Cell outer membrane</keyword>
<feature type="domain" description="POTRA" evidence="9">
    <location>
        <begin position="189"/>
        <end position="277"/>
    </location>
</feature>
<evidence type="ECO:0000256" key="7">
    <source>
        <dbReference type="NCBIfam" id="TIGR03303"/>
    </source>
</evidence>
<dbReference type="Pfam" id="PF01103">
    <property type="entry name" value="Omp85"/>
    <property type="match status" value="1"/>
</dbReference>
<dbReference type="PROSITE" id="PS51779">
    <property type="entry name" value="POTRA"/>
    <property type="match status" value="4"/>
</dbReference>
<dbReference type="AlphaFoldDB" id="A0A9D1PTL5"/>
<dbReference type="GO" id="GO:0009279">
    <property type="term" value="C:cell outer membrane"/>
    <property type="evidence" value="ECO:0007669"/>
    <property type="project" value="UniProtKB-UniRule"/>
</dbReference>
<sequence>MSRIRKILFSLLLLALIQFSLFASDSSSWWVGMPISDFEYTGLENVEQKDLDRLLSKYEGERFSDELFTEIYNTIYAQDYIEYISAESVLGGEDGESLIIRFNISENPMVSSVSVRGNERYAERTLINEQNYKKGSFISRNDLEINAGLIREYYLEHGYKDASVTYETTSDGESNTESITYIVDEGFQYKIRAINFTGISAFSDKDLRKILSSKQKSLFNSGNYIEANIETDKALIVQHYQSNGYINAAVNDVTLLDVTEDDSKTKYLEVVFDITEGEQYFFGSITFDGNEVYDDETISDMINLEPGTVHDSLTLQSIFENLSSLYYNNGYIQAQIIPNTTLNEDDNTIDYYIQISEGIQSTIEEIRIEGLTKTKSYVFERELTIHVGEIFSRDKLIRSQQNIYNTGLVTNITVDLYQGSEAGKVIVVITVEEGNQMELQFGATFGGTVNGFPISGFLQWTDRNLAGTARNLSIGTNLSPTTQSISLSFSDSWVGSKRWSNGISISASRNVYTDELQRGEGSPYFDGRDPNEESYPLGTETNDPSSWWNSSQSYPGSEYLMDYDIYRISLSYSTGYTFAFDKGNLTVSGGLSFGINRAVYDNKYDPYELIIKKYKDNWQWSNSLSLGLTWDGRDLIKNTTKGYVLSLSYTYAGGILGGLSNYNRLSLSAQGFVSLYSHLQEDGRQRNLVLALTSSVSAMFDQFWYRSEAGYWGFHGYEYGTRIAERLYIDGMNMARGFSPVTDLAFVWNNQIELSYPIAIDVLNAEAFISATAAVDKLGDLNRFTNLDWYFAAGIGIKLDIPGFPLGLYLVKDASWTNEKGWTWEKGFIPGDMSIVLAITQSIY</sequence>
<dbReference type="GO" id="GO:0071709">
    <property type="term" value="P:membrane assembly"/>
    <property type="evidence" value="ECO:0007669"/>
    <property type="project" value="InterPro"/>
</dbReference>
<dbReference type="PANTHER" id="PTHR12815">
    <property type="entry name" value="SORTING AND ASSEMBLY MACHINERY SAMM50 PROTEIN FAMILY MEMBER"/>
    <property type="match status" value="1"/>
</dbReference>
<dbReference type="Proteomes" id="UP000823936">
    <property type="component" value="Unassembled WGS sequence"/>
</dbReference>
<feature type="domain" description="POTRA" evidence="9">
    <location>
        <begin position="108"/>
        <end position="186"/>
    </location>
</feature>
<gene>
    <name evidence="10" type="primary">bamA</name>
    <name evidence="10" type="ORF">IAB12_01200</name>
</gene>
<evidence type="ECO:0000256" key="5">
    <source>
        <dbReference type="ARBA" id="ARBA00023136"/>
    </source>
</evidence>
<evidence type="ECO:0000256" key="1">
    <source>
        <dbReference type="ARBA" id="ARBA00004370"/>
    </source>
</evidence>
<dbReference type="PANTHER" id="PTHR12815:SF18">
    <property type="entry name" value="SORTING AND ASSEMBLY MACHINERY COMPONENT 50 HOMOLOG"/>
    <property type="match status" value="1"/>
</dbReference>
<keyword evidence="4" id="KW-0677">Repeat</keyword>
<evidence type="ECO:0000313" key="10">
    <source>
        <dbReference type="EMBL" id="HIV98381.1"/>
    </source>
</evidence>
<reference evidence="10" key="1">
    <citation type="journal article" date="2021" name="PeerJ">
        <title>Extensive microbial diversity within the chicken gut microbiome revealed by metagenomics and culture.</title>
        <authorList>
            <person name="Gilroy R."/>
            <person name="Ravi A."/>
            <person name="Getino M."/>
            <person name="Pursley I."/>
            <person name="Horton D.L."/>
            <person name="Alikhan N.F."/>
            <person name="Baker D."/>
            <person name="Gharbi K."/>
            <person name="Hall N."/>
            <person name="Watson M."/>
            <person name="Adriaenssens E.M."/>
            <person name="Foster-Nyarko E."/>
            <person name="Jarju S."/>
            <person name="Secka A."/>
            <person name="Antonio M."/>
            <person name="Oren A."/>
            <person name="Chaudhuri R.R."/>
            <person name="La Ragione R."/>
            <person name="Hildebrand F."/>
            <person name="Pallen M.J."/>
        </authorList>
    </citation>
    <scope>NUCLEOTIDE SEQUENCE</scope>
    <source>
        <strain evidence="10">Gambia11-129</strain>
    </source>
</reference>
<proteinExistence type="predicted"/>
<dbReference type="EMBL" id="DXHU01000005">
    <property type="protein sequence ID" value="HIV98381.1"/>
    <property type="molecule type" value="Genomic_DNA"/>
</dbReference>
<comment type="subcellular location">
    <subcellularLocation>
        <location evidence="1">Membrane</location>
    </subcellularLocation>
</comment>
<evidence type="ECO:0000256" key="8">
    <source>
        <dbReference type="SAM" id="MobiDB-lite"/>
    </source>
</evidence>
<organism evidence="10 11">
    <name type="scientific">Candidatus Ornithospirochaeta avicola</name>
    <dbReference type="NCBI Taxonomy" id="2840896"/>
    <lineage>
        <taxon>Bacteria</taxon>
        <taxon>Pseudomonadati</taxon>
        <taxon>Spirochaetota</taxon>
        <taxon>Spirochaetia</taxon>
        <taxon>Spirochaetales</taxon>
        <taxon>Spirochaetaceae</taxon>
        <taxon>Spirochaetaceae incertae sedis</taxon>
        <taxon>Candidatus Ornithospirochaeta</taxon>
    </lineage>
</organism>
<dbReference type="Gene3D" id="2.40.160.50">
    <property type="entry name" value="membrane protein fhac: a member of the omp85/tpsb transporter family"/>
    <property type="match status" value="1"/>
</dbReference>
<dbReference type="Pfam" id="PF07244">
    <property type="entry name" value="POTRA"/>
    <property type="match status" value="4"/>
</dbReference>
<name>A0A9D1PTL5_9SPIO</name>
<dbReference type="InterPro" id="IPR039910">
    <property type="entry name" value="D15-like"/>
</dbReference>